<sequence length="456" mass="44009">MLPRFVALAALVPLFGCAQGSELPDFTSGAGASLAASSASSSSSASSTGTGGAGGGMGTGGAGGGAGGMGGTGGAGGGSGGMGAGGAGGMAGAGGMGGAGGAGGSGGAGGMGGAGGGNPTGTMLVLAGPGAGEAHYDPAAGWATGSINLQFSAAGLAPRAEGVVAVLRRQSANAAENNELFWATWTKAGGFGAVQKVGSFGFAQDGPAASPLGVATLMTFLGTDNKHYFAQHEGGAFGPFGPLPAGMVQFQAFGPSATALASDGAAGVYAVYAGDDAHLYHLAKIGPGSAWTPSAQIPTSLVANWLRPFVLVDADQDVRIFYVRQGDNRICMVKLTTPQNTWSAEETVGTATTGLSPAVAATTAGDFVVAYRGVLNDGIYFVRGKDGAWGAATTIEVPQTPSSMPVVLPGLSGADAEIVYTTGGTLKHARIHGAQATLAAVPGVANVTHVAATIVP</sequence>
<dbReference type="Gene3D" id="2.120.10.70">
    <property type="entry name" value="Fucose-specific lectin"/>
    <property type="match status" value="1"/>
</dbReference>
<dbReference type="Proteomes" id="UP001160301">
    <property type="component" value="Unassembled WGS sequence"/>
</dbReference>
<organism evidence="2 3">
    <name type="scientific">Polyangium sorediatum</name>
    <dbReference type="NCBI Taxonomy" id="889274"/>
    <lineage>
        <taxon>Bacteria</taxon>
        <taxon>Pseudomonadati</taxon>
        <taxon>Myxococcota</taxon>
        <taxon>Polyangia</taxon>
        <taxon>Polyangiales</taxon>
        <taxon>Polyangiaceae</taxon>
        <taxon>Polyangium</taxon>
    </lineage>
</organism>
<name>A0ABT6NKP1_9BACT</name>
<protein>
    <submittedName>
        <fullName evidence="2">Uncharacterized protein</fullName>
    </submittedName>
</protein>
<dbReference type="EMBL" id="JARZHI010000003">
    <property type="protein sequence ID" value="MDI1428874.1"/>
    <property type="molecule type" value="Genomic_DNA"/>
</dbReference>
<dbReference type="SUPFAM" id="SSF89372">
    <property type="entry name" value="Fucose-specific lectin"/>
    <property type="match status" value="1"/>
</dbReference>
<evidence type="ECO:0000256" key="1">
    <source>
        <dbReference type="SAM" id="SignalP"/>
    </source>
</evidence>
<accession>A0ABT6NKP1</accession>
<gene>
    <name evidence="2" type="ORF">QHF89_05190</name>
</gene>
<proteinExistence type="predicted"/>
<evidence type="ECO:0000313" key="3">
    <source>
        <dbReference type="Proteomes" id="UP001160301"/>
    </source>
</evidence>
<feature type="signal peptide" evidence="1">
    <location>
        <begin position="1"/>
        <end position="18"/>
    </location>
</feature>
<feature type="chain" id="PRO_5046115546" evidence="1">
    <location>
        <begin position="19"/>
        <end position="456"/>
    </location>
</feature>
<dbReference type="RefSeq" id="WP_284720085.1">
    <property type="nucleotide sequence ID" value="NZ_JARZHI010000003.1"/>
</dbReference>
<reference evidence="2 3" key="1">
    <citation type="submission" date="2023-04" db="EMBL/GenBank/DDBJ databases">
        <title>The genome sequence of Polyangium sorediatum DSM14670.</title>
        <authorList>
            <person name="Zhang X."/>
        </authorList>
    </citation>
    <scope>NUCLEOTIDE SEQUENCE [LARGE SCALE GENOMIC DNA]</scope>
    <source>
        <strain evidence="2 3">DSM 14670</strain>
    </source>
</reference>
<keyword evidence="1" id="KW-0732">Signal</keyword>
<evidence type="ECO:0000313" key="2">
    <source>
        <dbReference type="EMBL" id="MDI1428874.1"/>
    </source>
</evidence>
<keyword evidence="3" id="KW-1185">Reference proteome</keyword>
<comment type="caution">
    <text evidence="2">The sequence shown here is derived from an EMBL/GenBank/DDBJ whole genome shotgun (WGS) entry which is preliminary data.</text>
</comment>